<feature type="transmembrane region" description="Helical" evidence="1">
    <location>
        <begin position="195"/>
        <end position="213"/>
    </location>
</feature>
<evidence type="ECO:0000313" key="4">
    <source>
        <dbReference type="Proteomes" id="UP001524473"/>
    </source>
</evidence>
<dbReference type="EMBL" id="JANFZH010000007">
    <property type="protein sequence ID" value="MCQ4839234.1"/>
    <property type="molecule type" value="Genomic_DNA"/>
</dbReference>
<reference evidence="3 4" key="1">
    <citation type="submission" date="2022-06" db="EMBL/GenBank/DDBJ databases">
        <title>Isolation of gut microbiota from human fecal samples.</title>
        <authorList>
            <person name="Pamer E.G."/>
            <person name="Barat B."/>
            <person name="Waligurski E."/>
            <person name="Medina S."/>
            <person name="Paddock L."/>
            <person name="Mostad J."/>
        </authorList>
    </citation>
    <scope>NUCLEOTIDE SEQUENCE [LARGE SCALE GENOMIC DNA]</scope>
    <source>
        <strain evidence="3 4">DFI.9.73</strain>
    </source>
</reference>
<dbReference type="Gene3D" id="3.30.565.10">
    <property type="entry name" value="Histidine kinase-like ATPase, C-terminal domain"/>
    <property type="match status" value="1"/>
</dbReference>
<accession>A0ABT1RX29</accession>
<evidence type="ECO:0000313" key="3">
    <source>
        <dbReference type="EMBL" id="MCQ4839234.1"/>
    </source>
</evidence>
<organism evidence="3 4">
    <name type="scientific">Neglectibacter timonensis</name>
    <dbReference type="NCBI Taxonomy" id="1776382"/>
    <lineage>
        <taxon>Bacteria</taxon>
        <taxon>Bacillati</taxon>
        <taxon>Bacillota</taxon>
        <taxon>Clostridia</taxon>
        <taxon>Eubacteriales</taxon>
        <taxon>Oscillospiraceae</taxon>
        <taxon>Neglectibacter</taxon>
    </lineage>
</organism>
<evidence type="ECO:0000259" key="2">
    <source>
        <dbReference type="Pfam" id="PF14501"/>
    </source>
</evidence>
<dbReference type="GeneID" id="90534027"/>
<feature type="transmembrane region" description="Helical" evidence="1">
    <location>
        <begin position="12"/>
        <end position="35"/>
    </location>
</feature>
<feature type="transmembrane region" description="Helical" evidence="1">
    <location>
        <begin position="284"/>
        <end position="302"/>
    </location>
</feature>
<proteinExistence type="predicted"/>
<dbReference type="InterPro" id="IPR032834">
    <property type="entry name" value="NatK-like_C"/>
</dbReference>
<dbReference type="Proteomes" id="UP001524473">
    <property type="component" value="Unassembled WGS sequence"/>
</dbReference>
<name>A0ABT1RX29_9FIRM</name>
<keyword evidence="4" id="KW-1185">Reference proteome</keyword>
<feature type="transmembrane region" description="Helical" evidence="1">
    <location>
        <begin position="383"/>
        <end position="401"/>
    </location>
</feature>
<gene>
    <name evidence="3" type="ORF">NE695_04815</name>
</gene>
<keyword evidence="3" id="KW-0547">Nucleotide-binding</keyword>
<dbReference type="CDD" id="cd16935">
    <property type="entry name" value="HATPase_AgrC-ComD-like"/>
    <property type="match status" value="1"/>
</dbReference>
<keyword evidence="3" id="KW-0067">ATP-binding</keyword>
<keyword evidence="1" id="KW-0472">Membrane</keyword>
<feature type="transmembrane region" description="Helical" evidence="1">
    <location>
        <begin position="250"/>
        <end position="272"/>
    </location>
</feature>
<dbReference type="InterPro" id="IPR036890">
    <property type="entry name" value="HATPase_C_sf"/>
</dbReference>
<feature type="domain" description="Sensor histidine kinase NatK-like C-terminal" evidence="2">
    <location>
        <begin position="521"/>
        <end position="618"/>
    </location>
</feature>
<dbReference type="Pfam" id="PF14501">
    <property type="entry name" value="HATPase_c_5"/>
    <property type="match status" value="1"/>
</dbReference>
<keyword evidence="1" id="KW-0812">Transmembrane</keyword>
<dbReference type="GO" id="GO:0005524">
    <property type="term" value="F:ATP binding"/>
    <property type="evidence" value="ECO:0007669"/>
    <property type="project" value="UniProtKB-KW"/>
</dbReference>
<feature type="transmembrane region" description="Helical" evidence="1">
    <location>
        <begin position="220"/>
        <end position="238"/>
    </location>
</feature>
<dbReference type="SUPFAM" id="SSF55874">
    <property type="entry name" value="ATPase domain of HSP90 chaperone/DNA topoisomerase II/histidine kinase"/>
    <property type="match status" value="1"/>
</dbReference>
<comment type="caution">
    <text evidence="3">The sequence shown here is derived from an EMBL/GenBank/DDBJ whole genome shotgun (WGS) entry which is preliminary data.</text>
</comment>
<sequence length="619" mass="66747">MLNRQSKKTGRVPAWIPALCYLALAVAALALFHSYTVTDEEELFLTPTFADAGGWDIYRLDDAGGRVALAPKEAAETTGTVYLSRVLDPAYEESGYTTLELDGPVSVFLDGELLYTTAPGSGDRAECVELPAGYEVPAAGEVPRLTLPPGYGDKMLTLAFERDADSYGTPRVILSSRAVEIASTAATANRLGMPAAAYMTAALLLLGLFLYSGVQGNWDWPMLLLTLAAALQAFYQLWEYGLQLKYHSALDIPASALVPPLFVALPLCYLLCRMELGRRKLRAALILIPAVVALAPPLFYALGLSLLAPFYTLCAQALYLSIAAALVYAALEARSGNRGFRVFFLGLGALVAALAAACLVSRGLAAQVVVVLEQAVRGLPTLPLYWCGVALFVLCAGMSVGDAIHQMAESRVQADMLTLQVSALQGRLEAAHSADEAIRIERHDLRHKLQAVAAMVKKGESDEALAYISASQARLDELKPVRWCQNSVLDAIFSSYFSQAQQQGIQVEASLAVPDKLPVDAVELSTVFANALENAIHACAELPEGERKIVCKCINRPRLMFEVANTCVGEVRLDQNGLPVTGRRGHGMGTRSIAAFCEKHGAVCSYEQKDGWFRIQLIL</sequence>
<protein>
    <submittedName>
        <fullName evidence="3">ATP-binding protein</fullName>
    </submittedName>
</protein>
<evidence type="ECO:0000256" key="1">
    <source>
        <dbReference type="SAM" id="Phobius"/>
    </source>
</evidence>
<feature type="transmembrane region" description="Helical" evidence="1">
    <location>
        <begin position="308"/>
        <end position="331"/>
    </location>
</feature>
<keyword evidence="1" id="KW-1133">Transmembrane helix</keyword>
<feature type="transmembrane region" description="Helical" evidence="1">
    <location>
        <begin position="343"/>
        <end position="363"/>
    </location>
</feature>
<dbReference type="RefSeq" id="WP_066867653.1">
    <property type="nucleotide sequence ID" value="NZ_CABKVV010000014.1"/>
</dbReference>